<protein>
    <submittedName>
        <fullName evidence="1">Uncharacterized protein</fullName>
    </submittedName>
</protein>
<organism evidence="1 2">
    <name type="scientific">Puccinia triticina</name>
    <dbReference type="NCBI Taxonomy" id="208348"/>
    <lineage>
        <taxon>Eukaryota</taxon>
        <taxon>Fungi</taxon>
        <taxon>Dikarya</taxon>
        <taxon>Basidiomycota</taxon>
        <taxon>Pucciniomycotina</taxon>
        <taxon>Pucciniomycetes</taxon>
        <taxon>Pucciniales</taxon>
        <taxon>Pucciniaceae</taxon>
        <taxon>Puccinia</taxon>
    </lineage>
</organism>
<evidence type="ECO:0000313" key="1">
    <source>
        <dbReference type="EMBL" id="WAQ84165.1"/>
    </source>
</evidence>
<dbReference type="Proteomes" id="UP001164743">
    <property type="component" value="Chromosome 4A"/>
</dbReference>
<name>A0ABY7CHC9_9BASI</name>
<dbReference type="EMBL" id="CP110424">
    <property type="protein sequence ID" value="WAQ84165.1"/>
    <property type="molecule type" value="Genomic_DNA"/>
</dbReference>
<dbReference type="RefSeq" id="XP_053019720.1">
    <property type="nucleotide sequence ID" value="XM_053168519.1"/>
</dbReference>
<evidence type="ECO:0000313" key="2">
    <source>
        <dbReference type="Proteomes" id="UP001164743"/>
    </source>
</evidence>
<gene>
    <name evidence="1" type="ORF">PtA15_4A617</name>
</gene>
<accession>A0ABY7CHC9</accession>
<reference evidence="1" key="1">
    <citation type="submission" date="2022-10" db="EMBL/GenBank/DDBJ databases">
        <title>Puccinia triticina Genome sequencing and assembly.</title>
        <authorList>
            <person name="Li C."/>
        </authorList>
    </citation>
    <scope>NUCLEOTIDE SEQUENCE</scope>
    <source>
        <strain evidence="1">Pt15</strain>
    </source>
</reference>
<proteinExistence type="predicted"/>
<sequence length="84" mass="9299">MRRSPAPQNNGKPPKFSTAALLGAPRTKFIQNNIIGVNPNTTPQKPPRQQFWAAKFQEVSRPKTVINNNNNVFVPPKAEGAEFS</sequence>
<dbReference type="GeneID" id="77809414"/>
<keyword evidence="2" id="KW-1185">Reference proteome</keyword>